<dbReference type="eggNOG" id="KOG4563">
    <property type="taxonomic scope" value="Eukaryota"/>
</dbReference>
<dbReference type="PANTHER" id="PTHR15081:SF1">
    <property type="entry name" value="NUCLEAR AUTOANTIGENIC SPERM PROTEIN"/>
    <property type="match status" value="1"/>
</dbReference>
<dbReference type="AlphaFoldDB" id="A0A1D6LIY6"/>
<dbReference type="ExpressionAtlas" id="A0A1D6LIY6">
    <property type="expression patterns" value="baseline"/>
</dbReference>
<evidence type="ECO:0000313" key="3">
    <source>
        <dbReference type="EMBL" id="AQK79745.1"/>
    </source>
</evidence>
<keyword evidence="1" id="KW-0677">Repeat</keyword>
<dbReference type="InterPro" id="IPR051730">
    <property type="entry name" value="NASP-like"/>
</dbReference>
<accession>A0A1D6LIY6</accession>
<name>A0A1D6LIY6_MAIZE</name>
<organism evidence="3">
    <name type="scientific">Zea mays</name>
    <name type="common">Maize</name>
    <dbReference type="NCBI Taxonomy" id="4577"/>
    <lineage>
        <taxon>Eukaryota</taxon>
        <taxon>Viridiplantae</taxon>
        <taxon>Streptophyta</taxon>
        <taxon>Embryophyta</taxon>
        <taxon>Tracheophyta</taxon>
        <taxon>Spermatophyta</taxon>
        <taxon>Magnoliopsida</taxon>
        <taxon>Liliopsida</taxon>
        <taxon>Poales</taxon>
        <taxon>Poaceae</taxon>
        <taxon>PACMAD clade</taxon>
        <taxon>Panicoideae</taxon>
        <taxon>Andropogonodae</taxon>
        <taxon>Andropogoneae</taxon>
        <taxon>Tripsacinae</taxon>
        <taxon>Zea</taxon>
    </lineage>
</organism>
<dbReference type="EMBL" id="CM000782">
    <property type="protein sequence ID" value="AQK79745.1"/>
    <property type="molecule type" value="Genomic_DNA"/>
</dbReference>
<accession>A0A3L6EFT1</accession>
<dbReference type="SMR" id="A0A1D6LIY6"/>
<dbReference type="PaxDb" id="4577-GRMZM2G138829_P02"/>
<evidence type="ECO:0000256" key="2">
    <source>
        <dbReference type="ARBA" id="ARBA00022803"/>
    </source>
</evidence>
<sequence length="242" mass="25096">MEMNEERKVSLLGLADILSASIGGFSWAPLISKICKNKVKAEAWFTGLSALICRGQHGSQVQHIDGIRIAGLPFDNLKSSKDALLAGIDGGDASAAEAEGGSEKSTVEKELEQLSSILPDLEKKLEHLSEANPSAGMDEMVKEIASRVSEVMPKAASFTSSQIATSSNGFDSSVMSTAATTGSFGSTVTDLGVVGRGVKRASIKPISAEPAAKKPALDSPSLQGDSSINSEVVPATQTDESS</sequence>
<keyword evidence="2" id="KW-0802">TPR repeat</keyword>
<dbReference type="STRING" id="4577.A0A1D6LIY6"/>
<dbReference type="PANTHER" id="PTHR15081">
    <property type="entry name" value="NUCLEAR AUTOANTIGENIC SPERM PROTEIN NASP -RELATED"/>
    <property type="match status" value="1"/>
</dbReference>
<reference evidence="3" key="1">
    <citation type="submission" date="2015-12" db="EMBL/GenBank/DDBJ databases">
        <title>Update maize B73 reference genome by single molecule sequencing technologies.</title>
        <authorList>
            <consortium name="Maize Genome Sequencing Project"/>
            <person name="Ware D."/>
        </authorList>
    </citation>
    <scope>NUCLEOTIDE SEQUENCE</scope>
    <source>
        <tissue evidence="3">Seedling</tissue>
    </source>
</reference>
<protein>
    <submittedName>
        <fullName evidence="3">Tetratricopeptide repeat (TPR)-like superfamily protein</fullName>
    </submittedName>
</protein>
<evidence type="ECO:0000256" key="1">
    <source>
        <dbReference type="ARBA" id="ARBA00022737"/>
    </source>
</evidence>
<dbReference type="InParanoid" id="A0A1D6LIY6"/>
<gene>
    <name evidence="3" type="ORF">ZEAMMB73_Zm00001d035833</name>
</gene>
<proteinExistence type="predicted"/>